<dbReference type="AlphaFoldDB" id="A0AAE0Y7U5"/>
<evidence type="ECO:0000313" key="2">
    <source>
        <dbReference type="Proteomes" id="UP001283361"/>
    </source>
</evidence>
<comment type="caution">
    <text evidence="1">The sequence shown here is derived from an EMBL/GenBank/DDBJ whole genome shotgun (WGS) entry which is preliminary data.</text>
</comment>
<evidence type="ECO:0000313" key="1">
    <source>
        <dbReference type="EMBL" id="KAK3735787.1"/>
    </source>
</evidence>
<sequence>MMKSVLNYTGPRCSQLHGSKVFSTTRVQGVLNYTGPRCSQLHGSKVFSTTRVQGVRVHMRVFSILDQQLLTCVCRTDGKLEGSTTADMCL</sequence>
<protein>
    <submittedName>
        <fullName evidence="1">Uncharacterized protein</fullName>
    </submittedName>
</protein>
<proteinExistence type="predicted"/>
<name>A0AAE0Y7U5_9GAST</name>
<keyword evidence="2" id="KW-1185">Reference proteome</keyword>
<gene>
    <name evidence="1" type="ORF">RRG08_036835</name>
</gene>
<reference evidence="1" key="1">
    <citation type="journal article" date="2023" name="G3 (Bethesda)">
        <title>A reference genome for the long-term kleptoplast-retaining sea slug Elysia crispata morphotype clarki.</title>
        <authorList>
            <person name="Eastman K.E."/>
            <person name="Pendleton A.L."/>
            <person name="Shaikh M.A."/>
            <person name="Suttiyut T."/>
            <person name="Ogas R."/>
            <person name="Tomko P."/>
            <person name="Gavelis G."/>
            <person name="Widhalm J.R."/>
            <person name="Wisecaver J.H."/>
        </authorList>
    </citation>
    <scope>NUCLEOTIDE SEQUENCE</scope>
    <source>
        <strain evidence="1">ECLA1</strain>
    </source>
</reference>
<dbReference type="Proteomes" id="UP001283361">
    <property type="component" value="Unassembled WGS sequence"/>
</dbReference>
<organism evidence="1 2">
    <name type="scientific">Elysia crispata</name>
    <name type="common">lettuce slug</name>
    <dbReference type="NCBI Taxonomy" id="231223"/>
    <lineage>
        <taxon>Eukaryota</taxon>
        <taxon>Metazoa</taxon>
        <taxon>Spiralia</taxon>
        <taxon>Lophotrochozoa</taxon>
        <taxon>Mollusca</taxon>
        <taxon>Gastropoda</taxon>
        <taxon>Heterobranchia</taxon>
        <taxon>Euthyneura</taxon>
        <taxon>Panpulmonata</taxon>
        <taxon>Sacoglossa</taxon>
        <taxon>Placobranchoidea</taxon>
        <taxon>Plakobranchidae</taxon>
        <taxon>Elysia</taxon>
    </lineage>
</organism>
<accession>A0AAE0Y7U5</accession>
<dbReference type="EMBL" id="JAWDGP010006766">
    <property type="protein sequence ID" value="KAK3735787.1"/>
    <property type="molecule type" value="Genomic_DNA"/>
</dbReference>